<keyword evidence="5" id="KW-1185">Reference proteome</keyword>
<dbReference type="PANTHER" id="PTHR16305:SF35">
    <property type="entry name" value="TRANSCRIPTIONAL ACTIVATOR DOMAIN"/>
    <property type="match status" value="1"/>
</dbReference>
<dbReference type="SUPFAM" id="SSF52540">
    <property type="entry name" value="P-loop containing nucleoside triphosphate hydrolases"/>
    <property type="match status" value="1"/>
</dbReference>
<keyword evidence="2" id="KW-0067">ATP-binding</keyword>
<dbReference type="CDD" id="cd06170">
    <property type="entry name" value="LuxR_C_like"/>
    <property type="match status" value="1"/>
</dbReference>
<comment type="caution">
    <text evidence="4">The sequence shown here is derived from an EMBL/GenBank/DDBJ whole genome shotgun (WGS) entry which is preliminary data.</text>
</comment>
<dbReference type="InterPro" id="IPR027417">
    <property type="entry name" value="P-loop_NTPase"/>
</dbReference>
<dbReference type="Pfam" id="PF13191">
    <property type="entry name" value="AAA_16"/>
    <property type="match status" value="1"/>
</dbReference>
<dbReference type="PRINTS" id="PR00038">
    <property type="entry name" value="HTHLUXR"/>
</dbReference>
<dbReference type="AlphaFoldDB" id="A0A4Q5IU74"/>
<dbReference type="GO" id="GO:0005737">
    <property type="term" value="C:cytoplasm"/>
    <property type="evidence" value="ECO:0007669"/>
    <property type="project" value="TreeGrafter"/>
</dbReference>
<dbReference type="InterPro" id="IPR000792">
    <property type="entry name" value="Tscrpt_reg_LuxR_C"/>
</dbReference>
<dbReference type="OrthoDB" id="134712at2"/>
<evidence type="ECO:0000313" key="4">
    <source>
        <dbReference type="EMBL" id="RYU09417.1"/>
    </source>
</evidence>
<dbReference type="SUPFAM" id="SSF48452">
    <property type="entry name" value="TPR-like"/>
    <property type="match status" value="1"/>
</dbReference>
<dbReference type="GO" id="GO:0006355">
    <property type="term" value="P:regulation of DNA-templated transcription"/>
    <property type="evidence" value="ECO:0007669"/>
    <property type="project" value="InterPro"/>
</dbReference>
<dbReference type="InterPro" id="IPR041664">
    <property type="entry name" value="AAA_16"/>
</dbReference>
<dbReference type="GO" id="GO:0003677">
    <property type="term" value="F:DNA binding"/>
    <property type="evidence" value="ECO:0007669"/>
    <property type="project" value="InterPro"/>
</dbReference>
<proteinExistence type="predicted"/>
<protein>
    <recommendedName>
        <fullName evidence="3">HTH luxR-type domain-containing protein</fullName>
    </recommendedName>
</protein>
<dbReference type="PROSITE" id="PS00622">
    <property type="entry name" value="HTH_LUXR_1"/>
    <property type="match status" value="1"/>
</dbReference>
<dbReference type="Proteomes" id="UP000291189">
    <property type="component" value="Unassembled WGS sequence"/>
</dbReference>
<evidence type="ECO:0000256" key="1">
    <source>
        <dbReference type="ARBA" id="ARBA00022741"/>
    </source>
</evidence>
<evidence type="ECO:0000256" key="2">
    <source>
        <dbReference type="ARBA" id="ARBA00022840"/>
    </source>
</evidence>
<dbReference type="GO" id="GO:0005524">
    <property type="term" value="F:ATP binding"/>
    <property type="evidence" value="ECO:0007669"/>
    <property type="project" value="UniProtKB-KW"/>
</dbReference>
<name>A0A4Q5IU74_9ACTN</name>
<gene>
    <name evidence="4" type="ORF">ETU37_20330</name>
</gene>
<dbReference type="InterPro" id="IPR036388">
    <property type="entry name" value="WH-like_DNA-bd_sf"/>
</dbReference>
<evidence type="ECO:0000259" key="3">
    <source>
        <dbReference type="PROSITE" id="PS50043"/>
    </source>
</evidence>
<dbReference type="PROSITE" id="PS50043">
    <property type="entry name" value="HTH_LUXR_2"/>
    <property type="match status" value="1"/>
</dbReference>
<organism evidence="4 5">
    <name type="scientific">Nocardioides iriomotensis</name>
    <dbReference type="NCBI Taxonomy" id="715784"/>
    <lineage>
        <taxon>Bacteria</taxon>
        <taxon>Bacillati</taxon>
        <taxon>Actinomycetota</taxon>
        <taxon>Actinomycetes</taxon>
        <taxon>Propionibacteriales</taxon>
        <taxon>Nocardioidaceae</taxon>
        <taxon>Nocardioides</taxon>
    </lineage>
</organism>
<dbReference type="InterPro" id="IPR016032">
    <property type="entry name" value="Sig_transdc_resp-reg_C-effctor"/>
</dbReference>
<dbReference type="SMART" id="SM00421">
    <property type="entry name" value="HTH_LUXR"/>
    <property type="match status" value="1"/>
</dbReference>
<dbReference type="GO" id="GO:0004016">
    <property type="term" value="F:adenylate cyclase activity"/>
    <property type="evidence" value="ECO:0007669"/>
    <property type="project" value="TreeGrafter"/>
</dbReference>
<keyword evidence="1" id="KW-0547">Nucleotide-binding</keyword>
<dbReference type="Pfam" id="PF00196">
    <property type="entry name" value="GerE"/>
    <property type="match status" value="1"/>
</dbReference>
<evidence type="ECO:0000313" key="5">
    <source>
        <dbReference type="Proteomes" id="UP000291189"/>
    </source>
</evidence>
<feature type="domain" description="HTH luxR-type" evidence="3">
    <location>
        <begin position="923"/>
        <end position="988"/>
    </location>
</feature>
<dbReference type="EMBL" id="SDPU01000035">
    <property type="protein sequence ID" value="RYU09417.1"/>
    <property type="molecule type" value="Genomic_DNA"/>
</dbReference>
<dbReference type="Gene3D" id="1.10.10.10">
    <property type="entry name" value="Winged helix-like DNA-binding domain superfamily/Winged helix DNA-binding domain"/>
    <property type="match status" value="1"/>
</dbReference>
<dbReference type="RefSeq" id="WP_129989182.1">
    <property type="nucleotide sequence ID" value="NZ_SDPU01000035.1"/>
</dbReference>
<dbReference type="SUPFAM" id="SSF46894">
    <property type="entry name" value="C-terminal effector domain of the bipartite response regulators"/>
    <property type="match status" value="1"/>
</dbReference>
<dbReference type="PANTHER" id="PTHR16305">
    <property type="entry name" value="TESTICULAR SOLUBLE ADENYLYL CYCLASE"/>
    <property type="match status" value="1"/>
</dbReference>
<reference evidence="4 5" key="1">
    <citation type="submission" date="2019-01" db="EMBL/GenBank/DDBJ databases">
        <title>Nocardioides guangzhouensis sp. nov., an actinobacterium isolated from soil.</title>
        <authorList>
            <person name="Fu Y."/>
            <person name="Cai Y."/>
            <person name="Lin Z."/>
            <person name="Chen P."/>
        </authorList>
    </citation>
    <scope>NUCLEOTIDE SEQUENCE [LARGE SCALE GENOMIC DNA]</scope>
    <source>
        <strain evidence="4 5">NBRC 105384</strain>
    </source>
</reference>
<dbReference type="InterPro" id="IPR011990">
    <property type="entry name" value="TPR-like_helical_dom_sf"/>
</dbReference>
<accession>A0A4Q5IU74</accession>
<sequence length="991" mass="104850">MTEGGRARQPRIAGRVRERGLLATAIQDAAGGRPGAVFVHGEAGVGKTRLVREAADEAVARGFAVLWGSCLRFGAVESVLLPWVVALDRWVAEADDEDRRAVLAGVAAADQLLPSLGGGPHDGAPHLAGVAETLLARVVARRPTVLVLDDVQWADAASRDVLSFLVAGFARQRVLVLGTCRDEGLPAGDPTFGWLADLRRMPQVTELTLGRLTREETEEQLAGLLDAVPAPGLVAAVHDRSGGNAYLSELLAHGLAPGAERLPRDLPGDLATALLAAWHRLAPATREVVRVLAVAGRPVPLARLQRVCASLGVDTVGRAVTEAATAGTVVARDDRLWLRHPLLADVLNDTYLPGEAAPVHLAWAATLEAEGERGGVPELRRLGDVALHRERGGDVDAAFVASLAAADAARRMQMWQHEPVHLQRAAALWQRVSEGCRDGVDEAGLLERAAIASVRVGQDREGVELGRRALALAELRGDDLQASRLTIWVADAAWWLGEIDQEPVAQALEAVALAAVEPDSREHADALTSLAQALGWEGRWRVATPIADRAVEVARRSGSREALAAALGARSALPSRPDGGLADSEEGLRLAVESGDPDVIQWAAQWRCNALVAHGRLRDATGVSEWALAESLDSGALAAALWHASGAARGLADQGRLADAAAAVRTGLGLTGVGNGSAALRLSAAVVAVRRGDVPAARLHVQRAEEQIPSFRLRPGLEAPPVLAELLVAEGRPFEALVLMSTTMSAHAVDPRITDLMLLRGIGAAADLAVQGRDRADRQLRRLARRHLYWLARARNGIPGEAFTGPDPRDPVLAAWRALRGAELARFDGLPSEADRWAVAVRCCRDAGLGWDAAVATTRWCAALLAAGADRERVTGPLREAHAYAVREGAAGLRAWVERLAGTARVALAPPDTPTVPVQRTGNGGRLAGLTPREREVLRHLVAGDTYAQIGQALFISEKTVSVHVSNLLRKTGTSSRQEVAALALRIGTTG</sequence>
<dbReference type="Gene3D" id="3.40.50.300">
    <property type="entry name" value="P-loop containing nucleotide triphosphate hydrolases"/>
    <property type="match status" value="1"/>
</dbReference>